<dbReference type="EMBL" id="WUEK01000017">
    <property type="protein sequence ID" value="MXG92015.1"/>
    <property type="molecule type" value="Genomic_DNA"/>
</dbReference>
<evidence type="ECO:0000313" key="2">
    <source>
        <dbReference type="Proteomes" id="UP000473325"/>
    </source>
</evidence>
<proteinExistence type="predicted"/>
<gene>
    <name evidence="1" type="ORF">GRQ65_20945</name>
</gene>
<dbReference type="Pfam" id="PF13671">
    <property type="entry name" value="AAA_33"/>
    <property type="match status" value="1"/>
</dbReference>
<dbReference type="SUPFAM" id="SSF52540">
    <property type="entry name" value="P-loop containing nucleoside triphosphate hydrolases"/>
    <property type="match status" value="1"/>
</dbReference>
<dbReference type="Gene3D" id="3.40.50.300">
    <property type="entry name" value="P-loop containing nucleotide triphosphate hydrolases"/>
    <property type="match status" value="1"/>
</dbReference>
<sequence length="156" mass="17543">MSRLVLMCGVAGSGKSTYARRLEDAGWLRFTIDGAAWELGLTDARAVTDVIALEARRRQRGQIADALDAGRDVVVDYSFWSRRQRDDYRALGREHGAEVEVVHLDTPPDVVRRRLAERRGAHADDFTVDAELLEHYLRVFRPPGPDEDDVTVVVTP</sequence>
<dbReference type="Proteomes" id="UP000473325">
    <property type="component" value="Unassembled WGS sequence"/>
</dbReference>
<comment type="caution">
    <text evidence="1">The sequence shown here is derived from an EMBL/GenBank/DDBJ whole genome shotgun (WGS) entry which is preliminary data.</text>
</comment>
<dbReference type="AlphaFoldDB" id="A0A6L7F462"/>
<keyword evidence="2" id="KW-1185">Reference proteome</keyword>
<accession>A0A6L7F462</accession>
<evidence type="ECO:0000313" key="1">
    <source>
        <dbReference type="EMBL" id="MXG92015.1"/>
    </source>
</evidence>
<reference evidence="1 2" key="1">
    <citation type="submission" date="2019-12" db="EMBL/GenBank/DDBJ databases">
        <authorList>
            <person name="Kun Z."/>
        </authorList>
    </citation>
    <scope>NUCLEOTIDE SEQUENCE [LARGE SCALE GENOMIC DNA]</scope>
    <source>
        <strain evidence="1 2">YIM 123512</strain>
    </source>
</reference>
<dbReference type="InterPro" id="IPR027417">
    <property type="entry name" value="P-loop_NTPase"/>
</dbReference>
<dbReference type="RefSeq" id="WP_160879955.1">
    <property type="nucleotide sequence ID" value="NZ_WUEK01000017.1"/>
</dbReference>
<protein>
    <submittedName>
        <fullName evidence="1">AAA family ATPase</fullName>
    </submittedName>
</protein>
<organism evidence="1 2">
    <name type="scientific">Nocardioides flavescens</name>
    <dbReference type="NCBI Taxonomy" id="2691959"/>
    <lineage>
        <taxon>Bacteria</taxon>
        <taxon>Bacillati</taxon>
        <taxon>Actinomycetota</taxon>
        <taxon>Actinomycetes</taxon>
        <taxon>Propionibacteriales</taxon>
        <taxon>Nocardioidaceae</taxon>
        <taxon>Nocardioides</taxon>
    </lineage>
</organism>
<name>A0A6L7F462_9ACTN</name>